<evidence type="ECO:0000313" key="2">
    <source>
        <dbReference type="Proteomes" id="UP000036513"/>
    </source>
</evidence>
<accession>A0A0J6YCN4</accession>
<comment type="caution">
    <text evidence="1">The sequence shown here is derived from an EMBL/GenBank/DDBJ whole genome shotgun (WGS) entry which is preliminary data.</text>
</comment>
<dbReference type="PATRIC" id="fig|37916.4.peg.5489"/>
<name>A0A0J6YCN4_9MYCO</name>
<protein>
    <submittedName>
        <fullName evidence="1">Uncharacterized protein</fullName>
    </submittedName>
</protein>
<dbReference type="Proteomes" id="UP000036513">
    <property type="component" value="Unassembled WGS sequence"/>
</dbReference>
<dbReference type="STRING" id="37916.MCHLDSM_05478"/>
<dbReference type="AlphaFoldDB" id="A0A0J6YCN4"/>
<sequence>MLMTWAPMLAACTIARARLRSEPAVCVALGSLGSVRVPTGWKLSEVCRSERIRASGATPTNASVGAGRPAMTAAVRVPWASQSDMPLPA</sequence>
<organism evidence="1 2">
    <name type="scientific">Mycolicibacterium chlorophenolicum</name>
    <dbReference type="NCBI Taxonomy" id="37916"/>
    <lineage>
        <taxon>Bacteria</taxon>
        <taxon>Bacillati</taxon>
        <taxon>Actinomycetota</taxon>
        <taxon>Actinomycetes</taxon>
        <taxon>Mycobacteriales</taxon>
        <taxon>Mycobacteriaceae</taxon>
        <taxon>Mycolicibacterium</taxon>
    </lineage>
</organism>
<keyword evidence="2" id="KW-1185">Reference proteome</keyword>
<evidence type="ECO:0000313" key="1">
    <source>
        <dbReference type="EMBL" id="KMO70586.1"/>
    </source>
</evidence>
<reference evidence="1 2" key="1">
    <citation type="journal article" date="2015" name="Genome Biol. Evol.">
        <title>Characterization of Three Mycobacterium spp. with Potential Use in Bioremediation by Genome Sequencing and Comparative Genomics.</title>
        <authorList>
            <person name="Das S."/>
            <person name="Pettersson B.M."/>
            <person name="Behra P.R."/>
            <person name="Ramesh M."/>
            <person name="Dasgupta S."/>
            <person name="Bhattacharya A."/>
            <person name="Kirsebom L.A."/>
        </authorList>
    </citation>
    <scope>NUCLEOTIDE SEQUENCE [LARGE SCALE GENOMIC DNA]</scope>
    <source>
        <strain evidence="1 2">DSM 43826</strain>
    </source>
</reference>
<dbReference type="EMBL" id="JYNL01000064">
    <property type="protein sequence ID" value="KMO70586.1"/>
    <property type="molecule type" value="Genomic_DNA"/>
</dbReference>
<proteinExistence type="predicted"/>
<gene>
    <name evidence="1" type="ORF">MCHLDSM_05478</name>
</gene>